<dbReference type="InterPro" id="IPR038635">
    <property type="entry name" value="CCR4-NOT_su2/3/5_C_sf"/>
</dbReference>
<feature type="region of interest" description="Disordered" evidence="4">
    <location>
        <begin position="372"/>
        <end position="391"/>
    </location>
</feature>
<dbReference type="Pfam" id="PF04153">
    <property type="entry name" value="NOT2_3_5_C"/>
    <property type="match status" value="1"/>
</dbReference>
<organism evidence="6 7">
    <name type="scientific">Coccomyxa subellipsoidea</name>
    <dbReference type="NCBI Taxonomy" id="248742"/>
    <lineage>
        <taxon>Eukaryota</taxon>
        <taxon>Viridiplantae</taxon>
        <taxon>Chlorophyta</taxon>
        <taxon>core chlorophytes</taxon>
        <taxon>Trebouxiophyceae</taxon>
        <taxon>Trebouxiophyceae incertae sedis</taxon>
        <taxon>Coccomyxaceae</taxon>
        <taxon>Coccomyxa</taxon>
    </lineage>
</organism>
<feature type="compositionally biased region" description="Low complexity" evidence="4">
    <location>
        <begin position="239"/>
        <end position="260"/>
    </location>
</feature>
<accession>A0ABR2YTT1</accession>
<evidence type="ECO:0000256" key="2">
    <source>
        <dbReference type="ARBA" id="ARBA00023015"/>
    </source>
</evidence>
<keyword evidence="7" id="KW-1185">Reference proteome</keyword>
<name>A0ABR2YTT1_9CHLO</name>
<evidence type="ECO:0000256" key="4">
    <source>
        <dbReference type="SAM" id="MobiDB-lite"/>
    </source>
</evidence>
<feature type="domain" description="NOT2/NOT3/NOT5 C-terminal" evidence="5">
    <location>
        <begin position="469"/>
        <end position="590"/>
    </location>
</feature>
<proteinExistence type="inferred from homology"/>
<dbReference type="EMBL" id="JALJOT010000005">
    <property type="protein sequence ID" value="KAK9914809.1"/>
    <property type="molecule type" value="Genomic_DNA"/>
</dbReference>
<protein>
    <recommendedName>
        <fullName evidence="5">NOT2/NOT3/NOT5 C-terminal domain-containing protein</fullName>
    </recommendedName>
</protein>
<dbReference type="Gene3D" id="2.30.30.1020">
    <property type="entry name" value="CCR4-NOT complex subunit 2/3/5, C-terminal domain"/>
    <property type="match status" value="1"/>
</dbReference>
<sequence>MILASLRNFASSQREATGGLQCIPGLQGNYTMQNALQGGRPGLGGLPASAAPQPTVQGRFGGGNFGQGLPQQYAPAPGRGGVPVAMNGLPPNAGRGPVGSGLGGMNLPGVGGRGLDRGPAGAPLGAPPAAPGLQQRGGNMGMFMNAQGRGVGGLGGLGAGGLGNLGAPMGNLGNALGLGTSPNRTNPMNNLHGMAGAGLINPSGDLLAMINKGQMVNAGGMGAFGGLGPAGQGLGPGNLGSQAMQAQQSQQHKQQQQEQEPPAFDASEFPALGATRQAGAIANGDGGGGGGGLGGLGEAPYSNLANLHKAQMGGGGQFSIQNEQEFPALPGTTDQRGNEDNQGGQQQQQQPQQQGLQGVQGQQAFQQRGIMGGFRQPQPGLDQQQQQMQNDMKRNARIYNDIPAAVLQSLGGGQGPATQDQGNVAAPDRFGLLGLLGVIRMSDPDLTTLALGTDLTGLGLHLNSPENVYKTFASPWAEAPLRPEPDFKVPECYRHAPPRLQPGYFTKFAQDTLFYIFYSMPGDEAQLFAADELQHRGWAYHKEFKVWLTAIQGVEPQQKNEQMERSSYFIFDTAQWETVRKDNFVLHYDAIERLTPLQRAPLPAAPAAPAPSQGS</sequence>
<evidence type="ECO:0000313" key="7">
    <source>
        <dbReference type="Proteomes" id="UP001491310"/>
    </source>
</evidence>
<feature type="compositionally biased region" description="Low complexity" evidence="4">
    <location>
        <begin position="376"/>
        <end position="389"/>
    </location>
</feature>
<dbReference type="Proteomes" id="UP001491310">
    <property type="component" value="Unassembled WGS sequence"/>
</dbReference>
<dbReference type="InterPro" id="IPR007282">
    <property type="entry name" value="NOT2/3/5_C"/>
</dbReference>
<dbReference type="InterPro" id="IPR040168">
    <property type="entry name" value="Not2/3/5"/>
</dbReference>
<evidence type="ECO:0000313" key="6">
    <source>
        <dbReference type="EMBL" id="KAK9914809.1"/>
    </source>
</evidence>
<feature type="region of interest" description="Disordered" evidence="4">
    <location>
        <begin position="327"/>
        <end position="363"/>
    </location>
</feature>
<gene>
    <name evidence="6" type="ORF">WJX75_000837</name>
</gene>
<evidence type="ECO:0000259" key="5">
    <source>
        <dbReference type="Pfam" id="PF04153"/>
    </source>
</evidence>
<keyword evidence="3" id="KW-0804">Transcription</keyword>
<feature type="region of interest" description="Disordered" evidence="4">
    <location>
        <begin position="232"/>
        <end position="263"/>
    </location>
</feature>
<reference evidence="6 7" key="1">
    <citation type="journal article" date="2024" name="Nat. Commun.">
        <title>Phylogenomics reveals the evolutionary origins of lichenization in chlorophyte algae.</title>
        <authorList>
            <person name="Puginier C."/>
            <person name="Libourel C."/>
            <person name="Otte J."/>
            <person name="Skaloud P."/>
            <person name="Haon M."/>
            <person name="Grisel S."/>
            <person name="Petersen M."/>
            <person name="Berrin J.G."/>
            <person name="Delaux P.M."/>
            <person name="Dal Grande F."/>
            <person name="Keller J."/>
        </authorList>
    </citation>
    <scope>NUCLEOTIDE SEQUENCE [LARGE SCALE GENOMIC DNA]</scope>
    <source>
        <strain evidence="6 7">SAG 216-7</strain>
    </source>
</reference>
<evidence type="ECO:0000256" key="3">
    <source>
        <dbReference type="ARBA" id="ARBA00023163"/>
    </source>
</evidence>
<comment type="similarity">
    <text evidence="1">Belongs to the CNOT2/3/5 family.</text>
</comment>
<evidence type="ECO:0000256" key="1">
    <source>
        <dbReference type="ARBA" id="ARBA00007682"/>
    </source>
</evidence>
<keyword evidence="2" id="KW-0805">Transcription regulation</keyword>
<feature type="compositionally biased region" description="Low complexity" evidence="4">
    <location>
        <begin position="342"/>
        <end position="363"/>
    </location>
</feature>
<dbReference type="PANTHER" id="PTHR23326">
    <property type="entry name" value="CCR4 NOT-RELATED"/>
    <property type="match status" value="1"/>
</dbReference>
<comment type="caution">
    <text evidence="6">The sequence shown here is derived from an EMBL/GenBank/DDBJ whole genome shotgun (WGS) entry which is preliminary data.</text>
</comment>